<dbReference type="Pfam" id="PF13604">
    <property type="entry name" value="AAA_30"/>
    <property type="match status" value="1"/>
</dbReference>
<organism evidence="4 5">
    <name type="scientific">Tepidimonas taiwanensis</name>
    <dbReference type="NCBI Taxonomy" id="307486"/>
    <lineage>
        <taxon>Bacteria</taxon>
        <taxon>Pseudomonadati</taxon>
        <taxon>Pseudomonadota</taxon>
        <taxon>Betaproteobacteria</taxon>
        <taxon>Burkholderiales</taxon>
        <taxon>Tepidimonas</taxon>
    </lineage>
</organism>
<reference evidence="4 5" key="1">
    <citation type="submission" date="2019-07" db="EMBL/GenBank/DDBJ databases">
        <title>Tepidimonas taiwanensis I1-1 draft genome.</title>
        <authorList>
            <person name="Da Costa M.S."/>
            <person name="Froufe H.J.C."/>
            <person name="Egas C."/>
            <person name="Albuquerque L."/>
        </authorList>
    </citation>
    <scope>NUCLEOTIDE SEQUENCE [LARGE SCALE GENOMIC DNA]</scope>
    <source>
        <strain evidence="4 5">I1-1</strain>
    </source>
</reference>
<sequence length="437" mass="47111">MSFYDLNADQQRAYNLLMPVISGRHGLSATLQGYAGTGKTTLAACMVRALREQDHTVLVTAPTHKALGVLQERIGDGPTYMTIHAALGLKLVNQQDGSGKLVRHKAPVLAEYDVTVVDEASMLGADLFAPAMAACQTYGTGLLFIGDPAQLPPVTPNAPAALSPAFGPLVPVHARLDRIVRQAQDNPILRWSETLREAIERDAPPDIGVLADQLRRGDERLCQIVHGDDDLIARWAADAYAHGHDMRVLTYTNAAAVRHNRAVHARLFPGGAPFESGEPLIAADGDIDLPHGGRLSNGQLLVVDGVEPGAVQVEGFEAREVHLRSDGGWAGRALLAVQPDAVQAEIAARFARVRRAKAEGKEDEAGRWSRSAYALKAALPDIRHAYAMTIHKSQGSTFDTVLVDWREAQKARMAGADLSRLLYVAITRASQHCVIVT</sequence>
<comment type="caution">
    <text evidence="4">The sequence shown here is derived from an EMBL/GenBank/DDBJ whole genome shotgun (WGS) entry which is preliminary data.</text>
</comment>
<evidence type="ECO:0000313" key="4">
    <source>
        <dbReference type="EMBL" id="TSE32989.1"/>
    </source>
</evidence>
<dbReference type="InterPro" id="IPR050534">
    <property type="entry name" value="Coronavir_polyprotein_1ab"/>
</dbReference>
<evidence type="ECO:0000259" key="3">
    <source>
        <dbReference type="SMART" id="SM00382"/>
    </source>
</evidence>
<evidence type="ECO:0000313" key="5">
    <source>
        <dbReference type="Proteomes" id="UP000317763"/>
    </source>
</evidence>
<dbReference type="CDD" id="cd18809">
    <property type="entry name" value="SF1_C_RecD"/>
    <property type="match status" value="1"/>
</dbReference>
<dbReference type="InterPro" id="IPR027417">
    <property type="entry name" value="P-loop_NTPase"/>
</dbReference>
<gene>
    <name evidence="4" type="primary">recD2</name>
    <name evidence="4" type="ORF">Ttaiw_00850</name>
</gene>
<dbReference type="OrthoDB" id="9763659at2"/>
<accession>A0A554XB38</accession>
<dbReference type="SMART" id="SM00382">
    <property type="entry name" value="AAA"/>
    <property type="match status" value="1"/>
</dbReference>
<dbReference type="CDD" id="cd17933">
    <property type="entry name" value="DEXSc_RecD-like"/>
    <property type="match status" value="1"/>
</dbReference>
<dbReference type="Gene3D" id="3.40.50.300">
    <property type="entry name" value="P-loop containing nucleotide triphosphate hydrolases"/>
    <property type="match status" value="2"/>
</dbReference>
<dbReference type="PANTHER" id="PTHR43788">
    <property type="entry name" value="DNA2/NAM7 HELICASE FAMILY MEMBER"/>
    <property type="match status" value="1"/>
</dbReference>
<dbReference type="GO" id="GO:0016787">
    <property type="term" value="F:hydrolase activity"/>
    <property type="evidence" value="ECO:0007669"/>
    <property type="project" value="UniProtKB-KW"/>
</dbReference>
<evidence type="ECO:0000256" key="1">
    <source>
        <dbReference type="ARBA" id="ARBA00022741"/>
    </source>
</evidence>
<dbReference type="RefSeq" id="WP_143897606.1">
    <property type="nucleotide sequence ID" value="NZ_CP083911.1"/>
</dbReference>
<keyword evidence="1" id="KW-0547">Nucleotide-binding</keyword>
<feature type="domain" description="AAA+ ATPase" evidence="3">
    <location>
        <begin position="25"/>
        <end position="157"/>
    </location>
</feature>
<dbReference type="Proteomes" id="UP000317763">
    <property type="component" value="Unassembled WGS sequence"/>
</dbReference>
<protein>
    <submittedName>
        <fullName evidence="4">ATP-dependent RecD-like DNA helicase</fullName>
        <ecNumber evidence="4">3.6.4.12</ecNumber>
    </submittedName>
</protein>
<dbReference type="GO" id="GO:0005524">
    <property type="term" value="F:ATP binding"/>
    <property type="evidence" value="ECO:0007669"/>
    <property type="project" value="UniProtKB-KW"/>
</dbReference>
<dbReference type="GO" id="GO:0003678">
    <property type="term" value="F:DNA helicase activity"/>
    <property type="evidence" value="ECO:0007669"/>
    <property type="project" value="UniProtKB-EC"/>
</dbReference>
<keyword evidence="2" id="KW-0067">ATP-binding</keyword>
<keyword evidence="5" id="KW-1185">Reference proteome</keyword>
<evidence type="ECO:0000256" key="2">
    <source>
        <dbReference type="ARBA" id="ARBA00022840"/>
    </source>
</evidence>
<proteinExistence type="predicted"/>
<dbReference type="EC" id="3.6.4.12" evidence="4"/>
<keyword evidence="4" id="KW-0347">Helicase</keyword>
<dbReference type="EMBL" id="VJOM01000006">
    <property type="protein sequence ID" value="TSE32989.1"/>
    <property type="molecule type" value="Genomic_DNA"/>
</dbReference>
<dbReference type="InterPro" id="IPR003593">
    <property type="entry name" value="AAA+_ATPase"/>
</dbReference>
<dbReference type="PANTHER" id="PTHR43788:SF6">
    <property type="entry name" value="DNA HELICASE B"/>
    <property type="match status" value="1"/>
</dbReference>
<dbReference type="Pfam" id="PF13538">
    <property type="entry name" value="UvrD_C_2"/>
    <property type="match status" value="1"/>
</dbReference>
<name>A0A554XB38_9BURK</name>
<dbReference type="AlphaFoldDB" id="A0A554XB38"/>
<dbReference type="InterPro" id="IPR027785">
    <property type="entry name" value="UvrD-like_helicase_C"/>
</dbReference>
<keyword evidence="4" id="KW-0378">Hydrolase</keyword>
<dbReference type="SUPFAM" id="SSF52540">
    <property type="entry name" value="P-loop containing nucleoside triphosphate hydrolases"/>
    <property type="match status" value="1"/>
</dbReference>